<gene>
    <name evidence="1" type="ORF">KIL84_003424</name>
</gene>
<name>A0A9D4ATG6_9SAUR</name>
<sequence>MFRSLPTISHILVMDDISKLMGIQRRENWTPEGVVNKLCIFLSKSESTKKIEEICLPSPSTNTMVCEPDGAQLTAVLQPVATNTLFKSIVSTLQATTTEIQSAQQALSTSMGEAEPRISGVEDDFKENTLQVIKNMKTKLIDLEIHS</sequence>
<evidence type="ECO:0000313" key="2">
    <source>
        <dbReference type="Proteomes" id="UP000827986"/>
    </source>
</evidence>
<organism evidence="1 2">
    <name type="scientific">Mauremys mutica</name>
    <name type="common">yellowpond turtle</name>
    <dbReference type="NCBI Taxonomy" id="74926"/>
    <lineage>
        <taxon>Eukaryota</taxon>
        <taxon>Metazoa</taxon>
        <taxon>Chordata</taxon>
        <taxon>Craniata</taxon>
        <taxon>Vertebrata</taxon>
        <taxon>Euteleostomi</taxon>
        <taxon>Archelosauria</taxon>
        <taxon>Testudinata</taxon>
        <taxon>Testudines</taxon>
        <taxon>Cryptodira</taxon>
        <taxon>Durocryptodira</taxon>
        <taxon>Testudinoidea</taxon>
        <taxon>Geoemydidae</taxon>
        <taxon>Geoemydinae</taxon>
        <taxon>Mauremys</taxon>
    </lineage>
</organism>
<accession>A0A9D4ATG6</accession>
<dbReference type="Proteomes" id="UP000827986">
    <property type="component" value="Unassembled WGS sequence"/>
</dbReference>
<reference evidence="1" key="1">
    <citation type="submission" date="2021-09" db="EMBL/GenBank/DDBJ databases">
        <title>The genome of Mauremys mutica provides insights into the evolution of semi-aquatic lifestyle.</title>
        <authorList>
            <person name="Gong S."/>
            <person name="Gao Y."/>
        </authorList>
    </citation>
    <scope>NUCLEOTIDE SEQUENCE</scope>
    <source>
        <strain evidence="1">MM-2020</strain>
        <tissue evidence="1">Muscle</tissue>
    </source>
</reference>
<dbReference type="AlphaFoldDB" id="A0A9D4ATG6"/>
<dbReference type="EMBL" id="JAHDVG010000486">
    <property type="protein sequence ID" value="KAH1167941.1"/>
    <property type="molecule type" value="Genomic_DNA"/>
</dbReference>
<proteinExistence type="predicted"/>
<keyword evidence="2" id="KW-1185">Reference proteome</keyword>
<comment type="caution">
    <text evidence="1">The sequence shown here is derived from an EMBL/GenBank/DDBJ whole genome shotgun (WGS) entry which is preliminary data.</text>
</comment>
<evidence type="ECO:0000313" key="1">
    <source>
        <dbReference type="EMBL" id="KAH1167941.1"/>
    </source>
</evidence>
<protein>
    <submittedName>
        <fullName evidence="1">Uncharacterized protein</fullName>
    </submittedName>
</protein>